<dbReference type="EMBL" id="CAGKOT010000030">
    <property type="protein sequence ID" value="CAB5372230.1"/>
    <property type="molecule type" value="Genomic_DNA"/>
</dbReference>
<reference evidence="1" key="1">
    <citation type="submission" date="2020-05" db="EMBL/GenBank/DDBJ databases">
        <authorList>
            <person name="Rincon C."/>
            <person name="Sanders R I."/>
            <person name="Robbins C."/>
            <person name="Chaturvedi A."/>
        </authorList>
    </citation>
    <scope>NUCLEOTIDE SEQUENCE</scope>
    <source>
        <strain evidence="1">CHB12</strain>
    </source>
</reference>
<dbReference type="OrthoDB" id="2356665at2759"/>
<organism evidence="1 2">
    <name type="scientific">Rhizophagus irregularis</name>
    <dbReference type="NCBI Taxonomy" id="588596"/>
    <lineage>
        <taxon>Eukaryota</taxon>
        <taxon>Fungi</taxon>
        <taxon>Fungi incertae sedis</taxon>
        <taxon>Mucoromycota</taxon>
        <taxon>Glomeromycotina</taxon>
        <taxon>Glomeromycetes</taxon>
        <taxon>Glomerales</taxon>
        <taxon>Glomeraceae</taxon>
        <taxon>Rhizophagus</taxon>
    </lineage>
</organism>
<protein>
    <submittedName>
        <fullName evidence="1">Uncharacterized protein</fullName>
    </submittedName>
</protein>
<evidence type="ECO:0000313" key="1">
    <source>
        <dbReference type="EMBL" id="CAB5372230.1"/>
    </source>
</evidence>
<proteinExistence type="predicted"/>
<sequence>MIIVLKAFHNIGQHNNHAFYPTPSLRTTIRGSISVLLCRKPCSTLLFGLLTKSLIRREYQILKLLFFSGFSTIDFKMNGSLDNILENYLLI</sequence>
<gene>
    <name evidence="1" type="ORF">CHRIB12_LOCUS13469</name>
</gene>
<comment type="caution">
    <text evidence="1">The sequence shown here is derived from an EMBL/GenBank/DDBJ whole genome shotgun (WGS) entry which is preliminary data.</text>
</comment>
<name>A0A916EAI6_9GLOM</name>
<evidence type="ECO:0000313" key="2">
    <source>
        <dbReference type="Proteomes" id="UP000684084"/>
    </source>
</evidence>
<dbReference type="AlphaFoldDB" id="A0A916EAI6"/>
<dbReference type="Proteomes" id="UP000684084">
    <property type="component" value="Unassembled WGS sequence"/>
</dbReference>
<accession>A0A916EAI6</accession>